<evidence type="ECO:0000313" key="2">
    <source>
        <dbReference type="Proteomes" id="UP000431401"/>
    </source>
</evidence>
<gene>
    <name evidence="1" type="ORF">NRB56_53010</name>
</gene>
<organism evidence="1 2">
    <name type="scientific">Nocardia aurantia</name>
    <dbReference type="NCBI Taxonomy" id="2585199"/>
    <lineage>
        <taxon>Bacteria</taxon>
        <taxon>Bacillati</taxon>
        <taxon>Actinomycetota</taxon>
        <taxon>Actinomycetes</taxon>
        <taxon>Mycobacteriales</taxon>
        <taxon>Nocardiaceae</taxon>
        <taxon>Nocardia</taxon>
    </lineage>
</organism>
<protein>
    <submittedName>
        <fullName evidence="1">Uncharacterized protein</fullName>
    </submittedName>
</protein>
<dbReference type="Proteomes" id="UP000431401">
    <property type="component" value="Unassembled WGS sequence"/>
</dbReference>
<evidence type="ECO:0000313" key="1">
    <source>
        <dbReference type="EMBL" id="MQY29708.1"/>
    </source>
</evidence>
<name>A0A7K0DVV2_9NOCA</name>
<dbReference type="AlphaFoldDB" id="A0A7K0DVV2"/>
<comment type="caution">
    <text evidence="1">The sequence shown here is derived from an EMBL/GenBank/DDBJ whole genome shotgun (WGS) entry which is preliminary data.</text>
</comment>
<dbReference type="InterPro" id="IPR045428">
    <property type="entry name" value="EACC1"/>
</dbReference>
<dbReference type="EMBL" id="WEGI01000012">
    <property type="protein sequence ID" value="MQY29708.1"/>
    <property type="molecule type" value="Genomic_DNA"/>
</dbReference>
<reference evidence="1 2" key="1">
    <citation type="submission" date="2019-10" db="EMBL/GenBank/DDBJ databases">
        <title>Nocardia macrotermitis sp. nov. and Nocardia aurantia sp. nov., isolated from the gut of fungus growing-termite Macrotermes natalensis.</title>
        <authorList>
            <person name="Benndorf R."/>
            <person name="Schwitalla J."/>
            <person name="Martin K."/>
            <person name="De Beer W."/>
            <person name="Kaster A.-K."/>
            <person name="Vollmers J."/>
            <person name="Poulsen M."/>
            <person name="Beemelmanns C."/>
        </authorList>
    </citation>
    <scope>NUCLEOTIDE SEQUENCE [LARGE SCALE GENOMIC DNA]</scope>
    <source>
        <strain evidence="1 2">RB56</strain>
    </source>
</reference>
<accession>A0A7K0DVV2</accession>
<proteinExistence type="predicted"/>
<sequence>MAEVLFILAADGRDDERLNRLAEELARDLREIPGVAVTSATSPVVPGTKSGIALAIGQLAVSGGALSAAALVIRGIVEQFLNRNRATSVTVRNGDREVTIERPTDTQVDEIVDQLRDLLAK</sequence>
<keyword evidence="2" id="KW-1185">Reference proteome</keyword>
<dbReference type="Pfam" id="PF19953">
    <property type="entry name" value="EACC1"/>
    <property type="match status" value="1"/>
</dbReference>